<keyword evidence="1" id="KW-1133">Transmembrane helix</keyword>
<reference evidence="2 3" key="1">
    <citation type="submission" date="2013-06" db="EMBL/GenBank/DDBJ databases">
        <authorList>
            <person name="Weinstock G."/>
            <person name="Sodergren E."/>
            <person name="Lobos E.A."/>
            <person name="Fulton L."/>
            <person name="Fulton R."/>
            <person name="Courtney L."/>
            <person name="Fronick C."/>
            <person name="O'Laughlin M."/>
            <person name="Godfrey J."/>
            <person name="Wilson R.M."/>
            <person name="Miner T."/>
            <person name="Farmer C."/>
            <person name="Delehaunty K."/>
            <person name="Cordes M."/>
            <person name="Minx P."/>
            <person name="Tomlinson C."/>
            <person name="Chen J."/>
            <person name="Wollam A."/>
            <person name="Pepin K.H."/>
            <person name="Bhonagiri V."/>
            <person name="Zhang X."/>
            <person name="Warren W."/>
            <person name="Mitreva M."/>
            <person name="Mardis E.R."/>
            <person name="Wilson R.K."/>
        </authorList>
    </citation>
    <scope>NUCLEOTIDE SEQUENCE [LARGE SCALE GENOMIC DNA]</scope>
    <source>
        <strain evidence="2 3">F0510</strain>
    </source>
</reference>
<protein>
    <recommendedName>
        <fullName evidence="4">ABC-2 type transporter</fullName>
    </recommendedName>
</protein>
<evidence type="ECO:0008006" key="4">
    <source>
        <dbReference type="Google" id="ProtNLM"/>
    </source>
</evidence>
<keyword evidence="1" id="KW-0472">Membrane</keyword>
<feature type="transmembrane region" description="Helical" evidence="1">
    <location>
        <begin position="67"/>
        <end position="89"/>
    </location>
</feature>
<evidence type="ECO:0000256" key="1">
    <source>
        <dbReference type="SAM" id="Phobius"/>
    </source>
</evidence>
<evidence type="ECO:0000313" key="2">
    <source>
        <dbReference type="EMBL" id="ERH18429.1"/>
    </source>
</evidence>
<evidence type="ECO:0000313" key="3">
    <source>
        <dbReference type="Proteomes" id="UP000016498"/>
    </source>
</evidence>
<dbReference type="EMBL" id="AWSD01000175">
    <property type="protein sequence ID" value="ERH18429.1"/>
    <property type="molecule type" value="Genomic_DNA"/>
</dbReference>
<feature type="transmembrane region" description="Helical" evidence="1">
    <location>
        <begin position="189"/>
        <end position="211"/>
    </location>
</feature>
<feature type="transmembrane region" description="Helical" evidence="1">
    <location>
        <begin position="280"/>
        <end position="299"/>
    </location>
</feature>
<feature type="transmembrane region" description="Helical" evidence="1">
    <location>
        <begin position="101"/>
        <end position="123"/>
    </location>
</feature>
<dbReference type="PATRIC" id="fig|1227262.3.peg.1416"/>
<accession>U1Q8N7</accession>
<dbReference type="GO" id="GO:0005886">
    <property type="term" value="C:plasma membrane"/>
    <property type="evidence" value="ECO:0007669"/>
    <property type="project" value="UniProtKB-SubCell"/>
</dbReference>
<keyword evidence="1" id="KW-0812">Transmembrane</keyword>
<dbReference type="PANTHER" id="PTHR37305">
    <property type="entry name" value="INTEGRAL MEMBRANE PROTEIN-RELATED"/>
    <property type="match status" value="1"/>
</dbReference>
<feature type="transmembrane region" description="Helical" evidence="1">
    <location>
        <begin position="144"/>
        <end position="169"/>
    </location>
</feature>
<dbReference type="PANTHER" id="PTHR37305:SF1">
    <property type="entry name" value="MEMBRANE PROTEIN"/>
    <property type="match status" value="1"/>
</dbReference>
<gene>
    <name evidence="2" type="ORF">HMPREF1549_01724</name>
</gene>
<organism evidence="2 3">
    <name type="scientific">Actinomyces johnsonii F0510</name>
    <dbReference type="NCBI Taxonomy" id="1227262"/>
    <lineage>
        <taxon>Bacteria</taxon>
        <taxon>Bacillati</taxon>
        <taxon>Actinomycetota</taxon>
        <taxon>Actinomycetes</taxon>
        <taxon>Actinomycetales</taxon>
        <taxon>Actinomycetaceae</taxon>
        <taxon>Actinomyces</taxon>
    </lineage>
</organism>
<dbReference type="Proteomes" id="UP000016498">
    <property type="component" value="Unassembled WGS sequence"/>
</dbReference>
<dbReference type="HOGENOM" id="CLU_051674_1_0_11"/>
<name>U1Q8N7_9ACTO</name>
<dbReference type="RefSeq" id="WP_021606368.1">
    <property type="nucleotide sequence ID" value="NZ_KE951674.1"/>
</dbReference>
<dbReference type="AlphaFoldDB" id="U1Q8N7"/>
<comment type="caution">
    <text evidence="2">The sequence shown here is derived from an EMBL/GenBank/DDBJ whole genome shotgun (WGS) entry which is preliminary data.</text>
</comment>
<dbReference type="Pfam" id="PF12679">
    <property type="entry name" value="ABC2_membrane_2"/>
    <property type="match status" value="1"/>
</dbReference>
<feature type="transmembrane region" description="Helical" evidence="1">
    <location>
        <begin position="218"/>
        <end position="236"/>
    </location>
</feature>
<dbReference type="GO" id="GO:0140359">
    <property type="term" value="F:ABC-type transporter activity"/>
    <property type="evidence" value="ECO:0007669"/>
    <property type="project" value="InterPro"/>
</dbReference>
<sequence length="304" mass="32358">MTANAPASPTFQTPASTAANAVNVPNAVNAASNVIPRPTGLRIQGRQTILRSARSEWIKFWTLRSTWITSFIAIALTVLFGAGLAAALGQSEEYQDRAMNLITSGLTFGQIVVAVLGALIITGEYSSGQIRSSLAAVPRRGRLLLSKAVVLSVSSFLLGSVSIFLSWAISKPFLGEHAGSLTDSHYFGHIWGSGLVFVGIALMTLGIGFLLRSTAGAITVVVSLLFVITIPLQLAASKWEWINKVIGCLPSTVSEAVSDPFQRTTEWGAQGVQFLSHGQAVAVFAAWALVPLIIAWFVFSRRDA</sequence>
<proteinExistence type="predicted"/>